<organism evidence="2 3">
    <name type="scientific">Glomerella acutata</name>
    <name type="common">Colletotrichum acutatum</name>
    <dbReference type="NCBI Taxonomy" id="27357"/>
    <lineage>
        <taxon>Eukaryota</taxon>
        <taxon>Fungi</taxon>
        <taxon>Dikarya</taxon>
        <taxon>Ascomycota</taxon>
        <taxon>Pezizomycotina</taxon>
        <taxon>Sordariomycetes</taxon>
        <taxon>Hypocreomycetidae</taxon>
        <taxon>Glomerellales</taxon>
        <taxon>Glomerellaceae</taxon>
        <taxon>Colletotrichum</taxon>
        <taxon>Colletotrichum acutatum species complex</taxon>
    </lineage>
</organism>
<comment type="caution">
    <text evidence="2">The sequence shown here is derived from an EMBL/GenBank/DDBJ whole genome shotgun (WGS) entry which is preliminary data.</text>
</comment>
<dbReference type="RefSeq" id="XP_060367470.1">
    <property type="nucleotide sequence ID" value="XM_060501666.1"/>
</dbReference>
<feature type="compositionally biased region" description="Basic and acidic residues" evidence="1">
    <location>
        <begin position="66"/>
        <end position="77"/>
    </location>
</feature>
<evidence type="ECO:0000313" key="3">
    <source>
        <dbReference type="Proteomes" id="UP001244207"/>
    </source>
</evidence>
<sequence>MRRPRLSHYRALPSSLASLVLVCLTTDLSDYLGGFFFFFCGAPGLRRIRLRDQLTAGSSGGPKTNNWDRELRRSFLS</sequence>
<keyword evidence="3" id="KW-1185">Reference proteome</keyword>
<gene>
    <name evidence="2" type="ORF">BDZ83DRAFT_203429</name>
</gene>
<proteinExistence type="predicted"/>
<dbReference type="AlphaFoldDB" id="A0AAD8US42"/>
<dbReference type="GeneID" id="85385565"/>
<name>A0AAD8US42_GLOAC</name>
<feature type="region of interest" description="Disordered" evidence="1">
    <location>
        <begin position="55"/>
        <end position="77"/>
    </location>
</feature>
<evidence type="ECO:0000256" key="1">
    <source>
        <dbReference type="SAM" id="MobiDB-lite"/>
    </source>
</evidence>
<feature type="compositionally biased region" description="Polar residues" evidence="1">
    <location>
        <begin position="55"/>
        <end position="65"/>
    </location>
</feature>
<evidence type="ECO:0000313" key="2">
    <source>
        <dbReference type="EMBL" id="KAK1727415.1"/>
    </source>
</evidence>
<dbReference type="EMBL" id="JAHMHS010000024">
    <property type="protein sequence ID" value="KAK1727415.1"/>
    <property type="molecule type" value="Genomic_DNA"/>
</dbReference>
<protein>
    <submittedName>
        <fullName evidence="2">Uncharacterized protein</fullName>
    </submittedName>
</protein>
<reference evidence="2" key="1">
    <citation type="submission" date="2021-12" db="EMBL/GenBank/DDBJ databases">
        <title>Comparative genomics, transcriptomics and evolutionary studies reveal genomic signatures of adaptation to plant cell wall in hemibiotrophic fungi.</title>
        <authorList>
            <consortium name="DOE Joint Genome Institute"/>
            <person name="Baroncelli R."/>
            <person name="Diaz J.F."/>
            <person name="Benocci T."/>
            <person name="Peng M."/>
            <person name="Battaglia E."/>
            <person name="Haridas S."/>
            <person name="Andreopoulos W."/>
            <person name="Labutti K."/>
            <person name="Pangilinan J."/>
            <person name="Floch G.L."/>
            <person name="Makela M.R."/>
            <person name="Henrissat B."/>
            <person name="Grigoriev I.V."/>
            <person name="Crouch J.A."/>
            <person name="De Vries R.P."/>
            <person name="Sukno S.A."/>
            <person name="Thon M.R."/>
        </authorList>
    </citation>
    <scope>NUCLEOTIDE SEQUENCE</scope>
    <source>
        <strain evidence="2">CBS 112980</strain>
    </source>
</reference>
<dbReference type="Proteomes" id="UP001244207">
    <property type="component" value="Unassembled WGS sequence"/>
</dbReference>
<accession>A0AAD8US42</accession>